<feature type="compositionally biased region" description="Low complexity" evidence="1">
    <location>
        <begin position="106"/>
        <end position="126"/>
    </location>
</feature>
<protein>
    <submittedName>
        <fullName evidence="2">Uncharacterized protein</fullName>
    </submittedName>
</protein>
<sequence>MAQRTRASSTSGGRNLTPVTGALLAALFTLLGVLGLQGIPAAASPVASAPVAAAAYQSLAPAAEIPPVTSVATTADTRSNADDKCTNSCGQQPRVGRATPGEWHTLSPGGVSVPSSLVLPLPESGPQLPLSQGTFTPPQHSERHSGRGPPPSNGI</sequence>
<dbReference type="Proteomes" id="UP000595636">
    <property type="component" value="Chromosome"/>
</dbReference>
<accession>A0A7T7I0V2</accession>
<dbReference type="RefSeq" id="WP_200393967.1">
    <property type="nucleotide sequence ID" value="NZ_CP066831.1"/>
</dbReference>
<organism evidence="2 3">
    <name type="scientific">Streptomyces liliifuscus</name>
    <dbReference type="NCBI Taxonomy" id="2797636"/>
    <lineage>
        <taxon>Bacteria</taxon>
        <taxon>Bacillati</taxon>
        <taxon>Actinomycetota</taxon>
        <taxon>Actinomycetes</taxon>
        <taxon>Kitasatosporales</taxon>
        <taxon>Streptomycetaceae</taxon>
        <taxon>Streptomyces</taxon>
    </lineage>
</organism>
<proteinExistence type="predicted"/>
<dbReference type="KEGG" id="slf:JEQ17_04495"/>
<evidence type="ECO:0000313" key="2">
    <source>
        <dbReference type="EMBL" id="QQM38803.1"/>
    </source>
</evidence>
<dbReference type="AlphaFoldDB" id="A0A7T7I0V2"/>
<feature type="compositionally biased region" description="Polar residues" evidence="1">
    <location>
        <begin position="129"/>
        <end position="139"/>
    </location>
</feature>
<reference evidence="2 3" key="1">
    <citation type="submission" date="2020-12" db="EMBL/GenBank/DDBJ databases">
        <title>A novel species.</title>
        <authorList>
            <person name="Li K."/>
        </authorList>
    </citation>
    <scope>NUCLEOTIDE SEQUENCE [LARGE SCALE GENOMIC DNA]</scope>
    <source>
        <strain evidence="2 3">ZYC-3</strain>
    </source>
</reference>
<feature type="region of interest" description="Disordered" evidence="1">
    <location>
        <begin position="74"/>
        <end position="155"/>
    </location>
</feature>
<keyword evidence="3" id="KW-1185">Reference proteome</keyword>
<dbReference type="EMBL" id="CP066831">
    <property type="protein sequence ID" value="QQM38803.1"/>
    <property type="molecule type" value="Genomic_DNA"/>
</dbReference>
<name>A0A7T7I0V2_9ACTN</name>
<evidence type="ECO:0000313" key="3">
    <source>
        <dbReference type="Proteomes" id="UP000595636"/>
    </source>
</evidence>
<gene>
    <name evidence="2" type="ORF">JEQ17_04495</name>
</gene>
<evidence type="ECO:0000256" key="1">
    <source>
        <dbReference type="SAM" id="MobiDB-lite"/>
    </source>
</evidence>